<feature type="transmembrane region" description="Helical" evidence="5">
    <location>
        <begin position="21"/>
        <end position="47"/>
    </location>
</feature>
<dbReference type="InterPro" id="IPR044859">
    <property type="entry name" value="Allene_oxi_cyc_Dirigent"/>
</dbReference>
<gene>
    <name evidence="6" type="ORF">SO802_015456</name>
</gene>
<dbReference type="Gene3D" id="2.40.480.10">
    <property type="entry name" value="Allene oxide cyclase-like"/>
    <property type="match status" value="1"/>
</dbReference>
<comment type="function">
    <text evidence="4">Dirigent proteins impart stereoselectivity on the phenoxy radical-coupling reaction, yielding optically active lignans from two molecules of coniferyl alcohol in the biosynthesis of lignans, flavonolignans, and alkaloids and thus plays a central role in plant secondary metabolism.</text>
</comment>
<keyword evidence="5" id="KW-1133">Transmembrane helix</keyword>
<evidence type="ECO:0000256" key="4">
    <source>
        <dbReference type="RuleBase" id="RU363099"/>
    </source>
</evidence>
<protein>
    <recommendedName>
        <fullName evidence="4">Dirigent protein</fullName>
    </recommendedName>
</protein>
<sequence length="209" mass="23538">MKPQFSEFTTSHKQVHSLLKACLSALLVQSTMATKIVILSLVFFLTLATSIEASKYQFQKLKETNMMFYMQDWETGANATATPVAGIPHKRWWILGFGTIFATDDKLTVATERNSSEIGRAHGIYVNSALDGSDLHLLMSLVFTNKEYNGSTLEIQGADRFYQKYREVSVVSGTGIFRLARGYATLETVYLDIPNSNAIIRWNVTVFHY</sequence>
<keyword evidence="3 4" id="KW-0964">Secreted</keyword>
<dbReference type="AlphaFoldDB" id="A0AAW2CXW4"/>
<dbReference type="Pfam" id="PF03018">
    <property type="entry name" value="Dirigent"/>
    <property type="match status" value="1"/>
</dbReference>
<dbReference type="GO" id="GO:0048046">
    <property type="term" value="C:apoplast"/>
    <property type="evidence" value="ECO:0007669"/>
    <property type="project" value="UniProtKB-SubCell"/>
</dbReference>
<evidence type="ECO:0000256" key="5">
    <source>
        <dbReference type="SAM" id="Phobius"/>
    </source>
</evidence>
<evidence type="ECO:0000256" key="2">
    <source>
        <dbReference type="ARBA" id="ARBA00011738"/>
    </source>
</evidence>
<proteinExistence type="inferred from homology"/>
<dbReference type="InterPro" id="IPR004265">
    <property type="entry name" value="Dirigent"/>
</dbReference>
<keyword evidence="7" id="KW-1185">Reference proteome</keyword>
<reference evidence="6 7" key="1">
    <citation type="submission" date="2024-01" db="EMBL/GenBank/DDBJ databases">
        <title>A telomere-to-telomere, gap-free genome of sweet tea (Lithocarpus litseifolius).</title>
        <authorList>
            <person name="Zhou J."/>
        </authorList>
    </citation>
    <scope>NUCLEOTIDE SEQUENCE [LARGE SCALE GENOMIC DNA]</scope>
    <source>
        <strain evidence="6">Zhou-2022a</strain>
        <tissue evidence="6">Leaf</tissue>
    </source>
</reference>
<evidence type="ECO:0000313" key="7">
    <source>
        <dbReference type="Proteomes" id="UP001459277"/>
    </source>
</evidence>
<organism evidence="6 7">
    <name type="scientific">Lithocarpus litseifolius</name>
    <dbReference type="NCBI Taxonomy" id="425828"/>
    <lineage>
        <taxon>Eukaryota</taxon>
        <taxon>Viridiplantae</taxon>
        <taxon>Streptophyta</taxon>
        <taxon>Embryophyta</taxon>
        <taxon>Tracheophyta</taxon>
        <taxon>Spermatophyta</taxon>
        <taxon>Magnoliopsida</taxon>
        <taxon>eudicotyledons</taxon>
        <taxon>Gunneridae</taxon>
        <taxon>Pentapetalae</taxon>
        <taxon>rosids</taxon>
        <taxon>fabids</taxon>
        <taxon>Fagales</taxon>
        <taxon>Fagaceae</taxon>
        <taxon>Lithocarpus</taxon>
    </lineage>
</organism>
<evidence type="ECO:0000256" key="1">
    <source>
        <dbReference type="ARBA" id="ARBA00010746"/>
    </source>
</evidence>
<keyword evidence="5" id="KW-0812">Transmembrane</keyword>
<accession>A0AAW2CXW4</accession>
<dbReference type="GO" id="GO:0009699">
    <property type="term" value="P:phenylpropanoid biosynthetic process"/>
    <property type="evidence" value="ECO:0007669"/>
    <property type="project" value="UniProtKB-ARBA"/>
</dbReference>
<evidence type="ECO:0000256" key="3">
    <source>
        <dbReference type="ARBA" id="ARBA00022525"/>
    </source>
</evidence>
<name>A0AAW2CXW4_9ROSI</name>
<comment type="subunit">
    <text evidence="2 4">Homodimer.</text>
</comment>
<dbReference type="Proteomes" id="UP001459277">
    <property type="component" value="Unassembled WGS sequence"/>
</dbReference>
<keyword evidence="4" id="KW-0052">Apoplast</keyword>
<keyword evidence="5" id="KW-0472">Membrane</keyword>
<dbReference type="PANTHER" id="PTHR21495">
    <property type="entry name" value="NUCLEOPORIN-RELATED"/>
    <property type="match status" value="1"/>
</dbReference>
<comment type="caution">
    <text evidence="6">The sequence shown here is derived from an EMBL/GenBank/DDBJ whole genome shotgun (WGS) entry which is preliminary data.</text>
</comment>
<dbReference type="EMBL" id="JAZDWU010000005">
    <property type="protein sequence ID" value="KAL0001675.1"/>
    <property type="molecule type" value="Genomic_DNA"/>
</dbReference>
<comment type="subcellular location">
    <subcellularLocation>
        <location evidence="4">Secreted</location>
        <location evidence="4">Extracellular space</location>
        <location evidence="4">Apoplast</location>
    </subcellularLocation>
</comment>
<comment type="similarity">
    <text evidence="1 4">Belongs to the plant dirigent protein family.</text>
</comment>
<evidence type="ECO:0000313" key="6">
    <source>
        <dbReference type="EMBL" id="KAL0001675.1"/>
    </source>
</evidence>